<proteinExistence type="predicted"/>
<accession>A0A8J5T1V2</accession>
<dbReference type="Proteomes" id="UP000729402">
    <property type="component" value="Unassembled WGS sequence"/>
</dbReference>
<name>A0A8J5T1V2_ZIZPA</name>
<keyword evidence="2" id="KW-1185">Reference proteome</keyword>
<evidence type="ECO:0000313" key="2">
    <source>
        <dbReference type="Proteomes" id="UP000729402"/>
    </source>
</evidence>
<dbReference type="PANTHER" id="PTHR35750:SF1">
    <property type="entry name" value="PHOSPHOLIPID HYDROPEROXIDE GLUTATHIONE PEROXIDASE"/>
    <property type="match status" value="1"/>
</dbReference>
<evidence type="ECO:0000313" key="1">
    <source>
        <dbReference type="EMBL" id="KAG8076649.1"/>
    </source>
</evidence>
<dbReference type="EMBL" id="JAAALK010000283">
    <property type="protein sequence ID" value="KAG8076649.1"/>
    <property type="molecule type" value="Genomic_DNA"/>
</dbReference>
<dbReference type="AlphaFoldDB" id="A0A8J5T1V2"/>
<organism evidence="1 2">
    <name type="scientific">Zizania palustris</name>
    <name type="common">Northern wild rice</name>
    <dbReference type="NCBI Taxonomy" id="103762"/>
    <lineage>
        <taxon>Eukaryota</taxon>
        <taxon>Viridiplantae</taxon>
        <taxon>Streptophyta</taxon>
        <taxon>Embryophyta</taxon>
        <taxon>Tracheophyta</taxon>
        <taxon>Spermatophyta</taxon>
        <taxon>Magnoliopsida</taxon>
        <taxon>Liliopsida</taxon>
        <taxon>Poales</taxon>
        <taxon>Poaceae</taxon>
        <taxon>BOP clade</taxon>
        <taxon>Oryzoideae</taxon>
        <taxon>Oryzeae</taxon>
        <taxon>Zizaniinae</taxon>
        <taxon>Zizania</taxon>
    </lineage>
</organism>
<dbReference type="PANTHER" id="PTHR35750">
    <property type="entry name" value="PHOSPHOLIPID HYDROPEROXIDE GLUTATHIONE PEROXIDASE"/>
    <property type="match status" value="1"/>
</dbReference>
<reference evidence="1" key="1">
    <citation type="journal article" date="2021" name="bioRxiv">
        <title>Whole Genome Assembly and Annotation of Northern Wild Rice, Zizania palustris L., Supports a Whole Genome Duplication in the Zizania Genus.</title>
        <authorList>
            <person name="Haas M."/>
            <person name="Kono T."/>
            <person name="Macchietto M."/>
            <person name="Millas R."/>
            <person name="McGilp L."/>
            <person name="Shao M."/>
            <person name="Duquette J."/>
            <person name="Hirsch C.N."/>
            <person name="Kimball J."/>
        </authorList>
    </citation>
    <scope>NUCLEOTIDE SEQUENCE</scope>
    <source>
        <tissue evidence="1">Fresh leaf tissue</tissue>
    </source>
</reference>
<gene>
    <name evidence="1" type="ORF">GUJ93_ZPchr0006g44648</name>
</gene>
<comment type="caution">
    <text evidence="1">The sequence shown here is derived from an EMBL/GenBank/DDBJ whole genome shotgun (WGS) entry which is preliminary data.</text>
</comment>
<sequence length="176" mass="18416">MARRLCCSRAALARRYVRRGSTALARHVCYSCAALTRRIVGLVLSSIDISHFYPSAVGSTAPPPLRLALLREISPSSMGFFRRIAGIFGGSRDDADHHEPVAGSSAAGEVPQNKVAAAAAAAAAAGNVQRRGFSVQVPVPVERPGPGPVLVPCPQGEGGVQGKSNSYLQLDYIVLP</sequence>
<protein>
    <submittedName>
        <fullName evidence="1">Uncharacterized protein</fullName>
    </submittedName>
</protein>
<reference evidence="1" key="2">
    <citation type="submission" date="2021-02" db="EMBL/GenBank/DDBJ databases">
        <authorList>
            <person name="Kimball J.A."/>
            <person name="Haas M.W."/>
            <person name="Macchietto M."/>
            <person name="Kono T."/>
            <person name="Duquette J."/>
            <person name="Shao M."/>
        </authorList>
    </citation>
    <scope>NUCLEOTIDE SEQUENCE</scope>
    <source>
        <tissue evidence="1">Fresh leaf tissue</tissue>
    </source>
</reference>